<evidence type="ECO:0000256" key="3">
    <source>
        <dbReference type="ARBA" id="ARBA00023027"/>
    </source>
</evidence>
<dbReference type="FunFam" id="3.40.50.720:FF:000084">
    <property type="entry name" value="Short-chain dehydrogenase reductase"/>
    <property type="match status" value="1"/>
</dbReference>
<dbReference type="SMART" id="SM00822">
    <property type="entry name" value="PKS_KR"/>
    <property type="match status" value="1"/>
</dbReference>
<dbReference type="CDD" id="cd05233">
    <property type="entry name" value="SDR_c"/>
    <property type="match status" value="1"/>
</dbReference>
<dbReference type="InterPro" id="IPR057326">
    <property type="entry name" value="KR_dom"/>
</dbReference>
<comment type="caution">
    <text evidence="5">The sequence shown here is derived from an EMBL/GenBank/DDBJ whole genome shotgun (WGS) entry which is preliminary data.</text>
</comment>
<organism evidence="5 6">
    <name type="scientific">Mycolicibacterium murale</name>
    <dbReference type="NCBI Taxonomy" id="182220"/>
    <lineage>
        <taxon>Bacteria</taxon>
        <taxon>Bacillati</taxon>
        <taxon>Actinomycetota</taxon>
        <taxon>Actinomycetes</taxon>
        <taxon>Mycobacteriales</taxon>
        <taxon>Mycobacteriaceae</taxon>
        <taxon>Mycolicibacterium</taxon>
    </lineage>
</organism>
<dbReference type="PANTHER" id="PTHR24321">
    <property type="entry name" value="DEHYDROGENASES, SHORT CHAIN"/>
    <property type="match status" value="1"/>
</dbReference>
<sequence length="255" mass="26454">MNSLESKVLIVTGALGGIGGATARILADAGAHVVASDLVKAGGAELADELSARGAESTFFAADLSVEDQAKALVEHALQKFSQLDGAFNNAGIPQHQKPLVEITSEEFATVMRINVLGVFHCLKHQMLAMKGGGSIVNTSSGLGVMAMPDGAEYIASKHAVVGLTRAAAVDGSRDGIRVNAILPGIVHTPMVESVFSATESPEFLQAARNFHLLGRLGEPEEMGNAVRWLLSDDSSFVTGALIPVDGGVTAGRRL</sequence>
<dbReference type="RefSeq" id="WP_193489819.1">
    <property type="nucleotide sequence ID" value="NZ_BAAAMC010000057.1"/>
</dbReference>
<name>A0A7I9WN99_9MYCO</name>
<dbReference type="PRINTS" id="PR00080">
    <property type="entry name" value="SDRFAMILY"/>
</dbReference>
<dbReference type="EMBL" id="BLKT01000003">
    <property type="protein sequence ID" value="GFG59241.1"/>
    <property type="molecule type" value="Genomic_DNA"/>
</dbReference>
<evidence type="ECO:0000259" key="4">
    <source>
        <dbReference type="SMART" id="SM00822"/>
    </source>
</evidence>
<evidence type="ECO:0000256" key="1">
    <source>
        <dbReference type="ARBA" id="ARBA00006484"/>
    </source>
</evidence>
<comment type="similarity">
    <text evidence="1">Belongs to the short-chain dehydrogenases/reductases (SDR) family.</text>
</comment>
<dbReference type="AlphaFoldDB" id="A0A7I9WN99"/>
<dbReference type="SUPFAM" id="SSF51735">
    <property type="entry name" value="NAD(P)-binding Rossmann-fold domains"/>
    <property type="match status" value="1"/>
</dbReference>
<dbReference type="Gene3D" id="3.40.50.720">
    <property type="entry name" value="NAD(P)-binding Rossmann-like Domain"/>
    <property type="match status" value="1"/>
</dbReference>
<reference evidence="5 6" key="1">
    <citation type="journal article" date="2019" name="Emerg. Microbes Infect.">
        <title>Comprehensive subspecies identification of 175 nontuberculous mycobacteria species based on 7547 genomic profiles.</title>
        <authorList>
            <person name="Matsumoto Y."/>
            <person name="Kinjo T."/>
            <person name="Motooka D."/>
            <person name="Nabeya D."/>
            <person name="Jung N."/>
            <person name="Uechi K."/>
            <person name="Horii T."/>
            <person name="Iida T."/>
            <person name="Fujita J."/>
            <person name="Nakamura S."/>
        </authorList>
    </citation>
    <scope>NUCLEOTIDE SEQUENCE [LARGE SCALE GENOMIC DNA]</scope>
    <source>
        <strain evidence="5 6">JCM 13392</strain>
    </source>
</reference>
<evidence type="ECO:0000256" key="2">
    <source>
        <dbReference type="ARBA" id="ARBA00023002"/>
    </source>
</evidence>
<protein>
    <submittedName>
        <fullName evidence="5">Short chain dehydrogenase</fullName>
    </submittedName>
</protein>
<dbReference type="InterPro" id="IPR002347">
    <property type="entry name" value="SDR_fam"/>
</dbReference>
<dbReference type="PANTHER" id="PTHR24321:SF8">
    <property type="entry name" value="ESTRADIOL 17-BETA-DEHYDROGENASE 8-RELATED"/>
    <property type="match status" value="1"/>
</dbReference>
<dbReference type="NCBIfam" id="NF005559">
    <property type="entry name" value="PRK07231.1"/>
    <property type="match status" value="1"/>
</dbReference>
<keyword evidence="6" id="KW-1185">Reference proteome</keyword>
<evidence type="ECO:0000313" key="5">
    <source>
        <dbReference type="EMBL" id="GFG59241.1"/>
    </source>
</evidence>
<dbReference type="GO" id="GO:0016491">
    <property type="term" value="F:oxidoreductase activity"/>
    <property type="evidence" value="ECO:0007669"/>
    <property type="project" value="UniProtKB-KW"/>
</dbReference>
<dbReference type="Proteomes" id="UP000465241">
    <property type="component" value="Unassembled WGS sequence"/>
</dbReference>
<accession>A0A7I9WN99</accession>
<keyword evidence="2" id="KW-0560">Oxidoreductase</keyword>
<dbReference type="InterPro" id="IPR036291">
    <property type="entry name" value="NAD(P)-bd_dom_sf"/>
</dbReference>
<keyword evidence="3" id="KW-0520">NAD</keyword>
<gene>
    <name evidence="5" type="ORF">MMUR_33770</name>
</gene>
<dbReference type="PRINTS" id="PR00081">
    <property type="entry name" value="GDHRDH"/>
</dbReference>
<feature type="domain" description="Ketoreductase" evidence="4">
    <location>
        <begin position="7"/>
        <end position="185"/>
    </location>
</feature>
<proteinExistence type="inferred from homology"/>
<evidence type="ECO:0000313" key="6">
    <source>
        <dbReference type="Proteomes" id="UP000465241"/>
    </source>
</evidence>
<dbReference type="Pfam" id="PF13561">
    <property type="entry name" value="adh_short_C2"/>
    <property type="match status" value="1"/>
</dbReference>